<dbReference type="Proteomes" id="UP000570003">
    <property type="component" value="Unassembled WGS sequence"/>
</dbReference>
<organism evidence="3 4">
    <name type="scientific">Streptomyces somaliensis (strain ATCC 33201 / DSM 40738 / JCM 12659 / KCTC 9044 / NCTC 11332 / NRRL B-12077 / IP 733)</name>
    <dbReference type="NCBI Taxonomy" id="1134445"/>
    <lineage>
        <taxon>Bacteria</taxon>
        <taxon>Bacillati</taxon>
        <taxon>Actinomycetota</taxon>
        <taxon>Actinomycetes</taxon>
        <taxon>Kitasatosporales</taxon>
        <taxon>Streptomycetaceae</taxon>
        <taxon>Streptomyces</taxon>
    </lineage>
</organism>
<comment type="caution">
    <text evidence="3">The sequence shown here is derived from an EMBL/GenBank/DDBJ whole genome shotgun (WGS) entry which is preliminary data.</text>
</comment>
<evidence type="ECO:0000313" key="4">
    <source>
        <dbReference type="Proteomes" id="UP000570003"/>
    </source>
</evidence>
<evidence type="ECO:0000259" key="2">
    <source>
        <dbReference type="SMART" id="SM00421"/>
    </source>
</evidence>
<dbReference type="InterPro" id="IPR000792">
    <property type="entry name" value="Tscrpt_reg_LuxR_C"/>
</dbReference>
<evidence type="ECO:0000256" key="1">
    <source>
        <dbReference type="SAM" id="MobiDB-lite"/>
    </source>
</evidence>
<keyword evidence="3" id="KW-0238">DNA-binding</keyword>
<gene>
    <name evidence="3" type="ORF">HGA06_15715</name>
</gene>
<dbReference type="SUPFAM" id="SSF46894">
    <property type="entry name" value="C-terminal effector domain of the bipartite response regulators"/>
    <property type="match status" value="1"/>
</dbReference>
<dbReference type="GO" id="GO:0006355">
    <property type="term" value="P:regulation of DNA-templated transcription"/>
    <property type="evidence" value="ECO:0007669"/>
    <property type="project" value="InterPro"/>
</dbReference>
<feature type="non-terminal residue" evidence="3">
    <location>
        <position position="247"/>
    </location>
</feature>
<dbReference type="SMART" id="SM00421">
    <property type="entry name" value="HTH_LUXR"/>
    <property type="match status" value="1"/>
</dbReference>
<dbReference type="Gene3D" id="1.10.10.10">
    <property type="entry name" value="Winged helix-like DNA-binding domain superfamily/Winged helix DNA-binding domain"/>
    <property type="match status" value="1"/>
</dbReference>
<feature type="region of interest" description="Disordered" evidence="1">
    <location>
        <begin position="16"/>
        <end position="37"/>
    </location>
</feature>
<keyword evidence="4" id="KW-1185">Reference proteome</keyword>
<accession>A0AA44DFW3</accession>
<reference evidence="3 4" key="1">
    <citation type="submission" date="2020-04" db="EMBL/GenBank/DDBJ databases">
        <title>MicrobeNet Type strains.</title>
        <authorList>
            <person name="Nicholson A.C."/>
        </authorList>
    </citation>
    <scope>NUCLEOTIDE SEQUENCE [LARGE SCALE GENOMIC DNA]</scope>
    <source>
        <strain evidence="3 4">DSM 40738</strain>
    </source>
</reference>
<feature type="domain" description="HTH luxR-type" evidence="2">
    <location>
        <begin position="186"/>
        <end position="243"/>
    </location>
</feature>
<sequence length="247" mass="26430">MVNVQGPVLGLVAAREGGREGAPRVGPPPAPHPPGRPVTGVRHVRAALAALTGSARRELLTFDDPAIGLRRPVPEQFAELLEACVWTAAERVRTVRRVVPRHALGRLAAVRPGGPAPPVVRARLVDAVPFEMVVVDRVVAAVPLDLELFHDGLLLVRDPVVVRALVRAHHVWWDAGEDADLVRRRSAGPPPRLRPVLDALATGLTDEAAAARLGVSTRTYSRRVGELLAVLGTTSRFRAGVEAARRG</sequence>
<evidence type="ECO:0000313" key="3">
    <source>
        <dbReference type="EMBL" id="NKY15545.1"/>
    </source>
</evidence>
<feature type="compositionally biased region" description="Pro residues" evidence="1">
    <location>
        <begin position="25"/>
        <end position="36"/>
    </location>
</feature>
<proteinExistence type="predicted"/>
<dbReference type="RefSeq" id="WP_168439728.1">
    <property type="nucleotide sequence ID" value="NZ_JAAXOU010000187.1"/>
</dbReference>
<dbReference type="InterPro" id="IPR016032">
    <property type="entry name" value="Sig_transdc_resp-reg_C-effctor"/>
</dbReference>
<dbReference type="InterPro" id="IPR036388">
    <property type="entry name" value="WH-like_DNA-bd_sf"/>
</dbReference>
<dbReference type="GO" id="GO:0003677">
    <property type="term" value="F:DNA binding"/>
    <property type="evidence" value="ECO:0007669"/>
    <property type="project" value="UniProtKB-KW"/>
</dbReference>
<dbReference type="AlphaFoldDB" id="A0AA44DFW3"/>
<protein>
    <submittedName>
        <fullName evidence="3">DNA-binding response regulator</fullName>
    </submittedName>
</protein>
<dbReference type="EMBL" id="JAAXOU010000187">
    <property type="protein sequence ID" value="NKY15545.1"/>
    <property type="molecule type" value="Genomic_DNA"/>
</dbReference>
<name>A0AA44DFW3_STRE0</name>